<evidence type="ECO:0000256" key="1">
    <source>
        <dbReference type="SAM" id="MobiDB-lite"/>
    </source>
</evidence>
<reference evidence="2 3" key="1">
    <citation type="journal article" date="2019" name="Emerg. Microbes Infect.">
        <title>Comprehensive subspecies identification of 175 nontuberculous mycobacteria species based on 7547 genomic profiles.</title>
        <authorList>
            <person name="Matsumoto Y."/>
            <person name="Kinjo T."/>
            <person name="Motooka D."/>
            <person name="Nabeya D."/>
            <person name="Jung N."/>
            <person name="Uechi K."/>
            <person name="Horii T."/>
            <person name="Iida T."/>
            <person name="Fujita J."/>
            <person name="Nakamura S."/>
        </authorList>
    </citation>
    <scope>NUCLEOTIDE SEQUENCE [LARGE SCALE GENOMIC DNA]</scope>
    <source>
        <strain evidence="2 3">JCM 6370</strain>
    </source>
</reference>
<dbReference type="Proteomes" id="UP000467252">
    <property type="component" value="Chromosome"/>
</dbReference>
<evidence type="ECO:0000313" key="2">
    <source>
        <dbReference type="EMBL" id="BBY83681.1"/>
    </source>
</evidence>
<keyword evidence="3" id="KW-1185">Reference proteome</keyword>
<dbReference type="AlphaFoldDB" id="A0A7I7USB5"/>
<proteinExistence type="predicted"/>
<sequence>MTIIAELSDWNSSKTVPMRFIAITDGASEGLIDTERICPTTSSCGTVAFRTAIRTIQAMMIGTARRRIQVAMADRRGGSAAGAESTVGVLTSQSPRRSSSLEC</sequence>
<gene>
    <name evidence="2" type="ORF">MPUL_48390</name>
</gene>
<feature type="region of interest" description="Disordered" evidence="1">
    <location>
        <begin position="74"/>
        <end position="103"/>
    </location>
</feature>
<evidence type="ECO:0000313" key="3">
    <source>
        <dbReference type="Proteomes" id="UP000467252"/>
    </source>
</evidence>
<protein>
    <submittedName>
        <fullName evidence="2">Uncharacterized protein</fullName>
    </submittedName>
</protein>
<dbReference type="EMBL" id="AP022599">
    <property type="protein sequence ID" value="BBY83681.1"/>
    <property type="molecule type" value="Genomic_DNA"/>
</dbReference>
<feature type="compositionally biased region" description="Polar residues" evidence="1">
    <location>
        <begin position="88"/>
        <end position="103"/>
    </location>
</feature>
<name>A0A7I7USB5_MYCPV</name>
<organism evidence="2 3">
    <name type="scientific">Mycolicibacterium pulveris</name>
    <name type="common">Mycobacterium pulveris</name>
    <dbReference type="NCBI Taxonomy" id="36813"/>
    <lineage>
        <taxon>Bacteria</taxon>
        <taxon>Bacillati</taxon>
        <taxon>Actinomycetota</taxon>
        <taxon>Actinomycetes</taxon>
        <taxon>Mycobacteriales</taxon>
        <taxon>Mycobacteriaceae</taxon>
        <taxon>Mycolicibacterium</taxon>
    </lineage>
</organism>
<accession>A0A7I7USB5</accession>